<feature type="domain" description="Peptidase M1 membrane alanine aminopeptidase" evidence="2">
    <location>
        <begin position="385"/>
        <end position="583"/>
    </location>
</feature>
<keyword evidence="4" id="KW-1185">Reference proteome</keyword>
<reference evidence="4" key="1">
    <citation type="journal article" date="2019" name="Int. J. Syst. Evol. Microbiol.">
        <title>The Global Catalogue of Microorganisms (GCM) 10K type strain sequencing project: providing services to taxonomists for standard genome sequencing and annotation.</title>
        <authorList>
            <consortium name="The Broad Institute Genomics Platform"/>
            <consortium name="The Broad Institute Genome Sequencing Center for Infectious Disease"/>
            <person name="Wu L."/>
            <person name="Ma J."/>
        </authorList>
    </citation>
    <scope>NUCLEOTIDE SEQUENCE [LARGE SCALE GENOMIC DNA]</scope>
    <source>
        <strain evidence="4">KCTC 52924</strain>
    </source>
</reference>
<dbReference type="InterPro" id="IPR027268">
    <property type="entry name" value="Peptidase_M4/M1_CTD_sf"/>
</dbReference>
<dbReference type="RefSeq" id="WP_251809222.1">
    <property type="nucleotide sequence ID" value="NZ_CP166679.1"/>
</dbReference>
<dbReference type="Proteomes" id="UP001597532">
    <property type="component" value="Unassembled WGS sequence"/>
</dbReference>
<dbReference type="GO" id="GO:0004177">
    <property type="term" value="F:aminopeptidase activity"/>
    <property type="evidence" value="ECO:0007669"/>
    <property type="project" value="UniProtKB-KW"/>
</dbReference>
<sequence length="769" mass="88581">MNKLKYVFASLFFLFAAVTMAQQEVKKERQSGHLNQNKFKQLHEEFATPNTYRSASGAPGPDYYQQQADYKMDIELDDENAKIYGTETITYTNNSPDDLTFLWLQLDQNVRAKDSKSPLRDGQSVPLADQVNTFVDTYLSEPFDGGFNIEYVRDDKGKPLPYTINQTMMRIDLPQTLNSKGQVSFSIKWWYNIPDHTISRARSGYEYFPEDGNRAYVIAQFFPRMAVYSDIEGWQNHQFWGNGEFALPFGNYEVNITVPADHILDGTGELQNMKEVYSKEMISRYQQAKKSYDKPVLIVTQAEAEAAEKGFSAKKKTWKLKAENVRDFGFATSRKFIYDMQAVKIGSKDVMAISMYPKEGNPLWEEYSTKAVAHTLRSFSSHTFDYPYPKAISVHAKNQGMEYPMICWNYGRPNEDGTYSDRVKYGMISVIIHEVGHNFFPMIVNSDERQWGWMDEGLDTFLQYVAEQEFGEAYPEAIAPNSKYPSGRGEPSKIVHYMAGDQSTISPIMSNPENVYQLGNNAYGKPATALNILRETVMGRELFDHAFKTYAKRWMFKHPSPEDFFRTMEDASAVDLDWFWRAWFYTTDYVDIGVKEVKKYFVSDKPTKKMKEYMAARNIKLEDLRPLVFLAEEGSEDHDPNLIGKSASENSQSLQEYMMDNLTAEERAKVKEPKYFYEVTFEKPGGIPMPLIVEYTYADGSQENITYPAEIWRMNDQEVSRVIASEKELTGIVVDPKAETADIDVTNNSWPIKETKSDFDMFKEKIDGK</sequence>
<feature type="chain" id="PRO_5046244404" evidence="1">
    <location>
        <begin position="22"/>
        <end position="769"/>
    </location>
</feature>
<keyword evidence="1" id="KW-0732">Signal</keyword>
<feature type="signal peptide" evidence="1">
    <location>
        <begin position="1"/>
        <end position="21"/>
    </location>
</feature>
<evidence type="ECO:0000313" key="3">
    <source>
        <dbReference type="EMBL" id="MFD2791654.1"/>
    </source>
</evidence>
<evidence type="ECO:0000256" key="1">
    <source>
        <dbReference type="SAM" id="SignalP"/>
    </source>
</evidence>
<keyword evidence="3" id="KW-0031">Aminopeptidase</keyword>
<comment type="caution">
    <text evidence="3">The sequence shown here is derived from an EMBL/GenBank/DDBJ whole genome shotgun (WGS) entry which is preliminary data.</text>
</comment>
<name>A0ABW5VL52_9FLAO</name>
<dbReference type="EC" id="3.4.11.-" evidence="3"/>
<gene>
    <name evidence="3" type="ORF">ACFS1K_17935</name>
</gene>
<dbReference type="InterPro" id="IPR014782">
    <property type="entry name" value="Peptidase_M1_dom"/>
</dbReference>
<evidence type="ECO:0000313" key="4">
    <source>
        <dbReference type="Proteomes" id="UP001597532"/>
    </source>
</evidence>
<dbReference type="Gene3D" id="1.10.390.10">
    <property type="entry name" value="Neutral Protease Domain 2"/>
    <property type="match status" value="1"/>
</dbReference>
<dbReference type="PANTHER" id="PTHR11533:SF174">
    <property type="entry name" value="PUROMYCIN-SENSITIVE AMINOPEPTIDASE-RELATED"/>
    <property type="match status" value="1"/>
</dbReference>
<accession>A0ABW5VL52</accession>
<evidence type="ECO:0000259" key="2">
    <source>
        <dbReference type="Pfam" id="PF01433"/>
    </source>
</evidence>
<dbReference type="Pfam" id="PF01433">
    <property type="entry name" value="Peptidase_M1"/>
    <property type="match status" value="1"/>
</dbReference>
<dbReference type="PANTHER" id="PTHR11533">
    <property type="entry name" value="PROTEASE M1 ZINC METALLOPROTEASE"/>
    <property type="match status" value="1"/>
</dbReference>
<dbReference type="InterPro" id="IPR050344">
    <property type="entry name" value="Peptidase_M1_aminopeptidases"/>
</dbReference>
<keyword evidence="3" id="KW-0378">Hydrolase</keyword>
<proteinExistence type="predicted"/>
<dbReference type="CDD" id="cd09604">
    <property type="entry name" value="M1_APN_like"/>
    <property type="match status" value="1"/>
</dbReference>
<protein>
    <submittedName>
        <fullName evidence="3">M1 family metallopeptidase</fullName>
        <ecNumber evidence="3">3.4.11.-</ecNumber>
    </submittedName>
</protein>
<organism evidence="3 4">
    <name type="scientific">Arenibacter antarcticus</name>
    <dbReference type="NCBI Taxonomy" id="2040469"/>
    <lineage>
        <taxon>Bacteria</taxon>
        <taxon>Pseudomonadati</taxon>
        <taxon>Bacteroidota</taxon>
        <taxon>Flavobacteriia</taxon>
        <taxon>Flavobacteriales</taxon>
        <taxon>Flavobacteriaceae</taxon>
        <taxon>Arenibacter</taxon>
    </lineage>
</organism>
<keyword evidence="3" id="KW-0645">Protease</keyword>
<dbReference type="SUPFAM" id="SSF55486">
    <property type="entry name" value="Metalloproteases ('zincins'), catalytic domain"/>
    <property type="match status" value="1"/>
</dbReference>
<dbReference type="EMBL" id="JBHUOK010000033">
    <property type="protein sequence ID" value="MFD2791654.1"/>
    <property type="molecule type" value="Genomic_DNA"/>
</dbReference>